<keyword evidence="2" id="KW-1185">Reference proteome</keyword>
<comment type="caution">
    <text evidence="1">The sequence shown here is derived from an EMBL/GenBank/DDBJ whole genome shotgun (WGS) entry which is preliminary data.</text>
</comment>
<proteinExistence type="predicted"/>
<protein>
    <submittedName>
        <fullName evidence="1">Ethylene-responsive transcription factor</fullName>
    </submittedName>
</protein>
<dbReference type="Proteomes" id="UP001164539">
    <property type="component" value="Chromosome 7"/>
</dbReference>
<evidence type="ECO:0000313" key="2">
    <source>
        <dbReference type="Proteomes" id="UP001164539"/>
    </source>
</evidence>
<organism evidence="1 2">
    <name type="scientific">Melia azedarach</name>
    <name type="common">Chinaberry tree</name>
    <dbReference type="NCBI Taxonomy" id="155640"/>
    <lineage>
        <taxon>Eukaryota</taxon>
        <taxon>Viridiplantae</taxon>
        <taxon>Streptophyta</taxon>
        <taxon>Embryophyta</taxon>
        <taxon>Tracheophyta</taxon>
        <taxon>Spermatophyta</taxon>
        <taxon>Magnoliopsida</taxon>
        <taxon>eudicotyledons</taxon>
        <taxon>Gunneridae</taxon>
        <taxon>Pentapetalae</taxon>
        <taxon>rosids</taxon>
        <taxon>malvids</taxon>
        <taxon>Sapindales</taxon>
        <taxon>Meliaceae</taxon>
        <taxon>Melia</taxon>
    </lineage>
</organism>
<name>A0ACC1XX66_MELAZ</name>
<sequence length="222" mass="25466">MPRGKIKKYHEAALAYDKAANKPRGESATLNLPHLEHPQEFFDFKPPHSSVDANLQTTWQNLAAADNNTQKQQPGKQICEEAEAETKPVFTSLAGRNMKIENYELKSEHFACKVDNNSSLLSPSSPYHLSSDFVVLHQYLFFPSWISMIPTGKTRWRILDLRNTLLGRLIGQHSTSDFGSSSSESDVSFLDFNDSKWENEMENFGWRNTLLRRLIWKPLYES</sequence>
<accession>A0ACC1XX66</accession>
<reference evidence="1 2" key="1">
    <citation type="journal article" date="2023" name="Science">
        <title>Complex scaffold remodeling in plant triterpene biosynthesis.</title>
        <authorList>
            <person name="De La Pena R."/>
            <person name="Hodgson H."/>
            <person name="Liu J.C."/>
            <person name="Stephenson M.J."/>
            <person name="Martin A.C."/>
            <person name="Owen C."/>
            <person name="Harkess A."/>
            <person name="Leebens-Mack J."/>
            <person name="Jimenez L.E."/>
            <person name="Osbourn A."/>
            <person name="Sattely E.S."/>
        </authorList>
    </citation>
    <scope>NUCLEOTIDE SEQUENCE [LARGE SCALE GENOMIC DNA]</scope>
    <source>
        <strain evidence="2">cv. JPN11</strain>
        <tissue evidence="1">Leaf</tissue>
    </source>
</reference>
<evidence type="ECO:0000313" key="1">
    <source>
        <dbReference type="EMBL" id="KAJ4715738.1"/>
    </source>
</evidence>
<dbReference type="EMBL" id="CM051400">
    <property type="protein sequence ID" value="KAJ4715738.1"/>
    <property type="molecule type" value="Genomic_DNA"/>
</dbReference>
<gene>
    <name evidence="1" type="ORF">OWV82_014061</name>
</gene>